<protein>
    <submittedName>
        <fullName evidence="3">Uncharacterized protein</fullName>
    </submittedName>
</protein>
<reference evidence="3" key="2">
    <citation type="journal article" date="2021" name="PeerJ">
        <title>Extensive microbial diversity within the chicken gut microbiome revealed by metagenomics and culture.</title>
        <authorList>
            <person name="Gilroy R."/>
            <person name="Ravi A."/>
            <person name="Getino M."/>
            <person name="Pursley I."/>
            <person name="Horton D.L."/>
            <person name="Alikhan N.F."/>
            <person name="Baker D."/>
            <person name="Gharbi K."/>
            <person name="Hall N."/>
            <person name="Watson M."/>
            <person name="Adriaenssens E.M."/>
            <person name="Foster-Nyarko E."/>
            <person name="Jarju S."/>
            <person name="Secka A."/>
            <person name="Antonio M."/>
            <person name="Oren A."/>
            <person name="Chaudhuri R.R."/>
            <person name="La Ragione R."/>
            <person name="Hildebrand F."/>
            <person name="Pallen M.J."/>
        </authorList>
    </citation>
    <scope>NUCLEOTIDE SEQUENCE</scope>
    <source>
        <strain evidence="3">CHK181-108</strain>
    </source>
</reference>
<sequence>MKFKTKLISAFAAAAMLASFGAAVYAEGENVAAVNGTDYQTLQAAINAAAENAEIDLTADTKEDITIVTGQNVTIDLNGHKITNDKEHTITNKGTLTVKDDSEAKTGTVDSVVDGKAAVYNESGATATLESGTYERSEEAGTEDGPNGNSHYTINNQGTMKINNAVVNNNGGHSSNIINGGFKKGAELTIEGATVTGGVIAVKNDEYGSTLTIKSGTFSTNESADCVVVQNSGVATIEGGTFTGNGRYVIYTTKAKSEHTGECKTNISGGEFKAGGNASVFRVDPPATATVTGGTFSDTVVSKYIIAEYQIVKNPNGTYTVKKLENEEQYVAEINKIYYETINAAIADVPEGEQYPEIIDLLKDTDEDVIIPENKKINLYLNGYTLTNKEKHTITNKGKLSVYGDKTTGGTVDNETHGKAAVYNAPGATAYLSGGTYTRSKEAGSSSGESGGNSFYVIQNQGTMTITESVLHGQTKIESNSKFSSLVANGWQDGTKNEGKTEAKLTIKGGTFSGGINTIKNDDWGILTIENGTFENMAQHALLNWNVTTISGGTFEVPSGYYTAANGYLDDTMDQGKLTITGGIFTTGVMVNSAGGSNAEKAAEGINISGGTFGADVSKYLADGCAMSTGKTYTVLDPKNDTGTVISGTYKSAVKNDKYEQLQIFENVTIPETGEVSFKVTTSDTSLDVADTMLNYKTAAVEGNVTIGLIITGIPADETVDASVNSVQ</sequence>
<name>A0A9D1KQ12_9FIRM</name>
<proteinExistence type="predicted"/>
<keyword evidence="2" id="KW-0732">Signal</keyword>
<evidence type="ECO:0000313" key="4">
    <source>
        <dbReference type="Proteomes" id="UP000824165"/>
    </source>
</evidence>
<dbReference type="AlphaFoldDB" id="A0A9D1KQ12"/>
<reference evidence="3" key="1">
    <citation type="submission" date="2020-10" db="EMBL/GenBank/DDBJ databases">
        <authorList>
            <person name="Gilroy R."/>
        </authorList>
    </citation>
    <scope>NUCLEOTIDE SEQUENCE</scope>
    <source>
        <strain evidence="3">CHK181-108</strain>
    </source>
</reference>
<feature type="region of interest" description="Disordered" evidence="1">
    <location>
        <begin position="127"/>
        <end position="149"/>
    </location>
</feature>
<dbReference type="SUPFAM" id="SSF51126">
    <property type="entry name" value="Pectin lyase-like"/>
    <property type="match status" value="1"/>
</dbReference>
<accession>A0A9D1KQ12</accession>
<feature type="chain" id="PRO_5038437456" evidence="2">
    <location>
        <begin position="27"/>
        <end position="728"/>
    </location>
</feature>
<dbReference type="Proteomes" id="UP000824165">
    <property type="component" value="Unassembled WGS sequence"/>
</dbReference>
<gene>
    <name evidence="3" type="ORF">IAA60_05755</name>
</gene>
<dbReference type="InterPro" id="IPR011050">
    <property type="entry name" value="Pectin_lyase_fold/virulence"/>
</dbReference>
<evidence type="ECO:0000313" key="3">
    <source>
        <dbReference type="EMBL" id="HIT85394.1"/>
    </source>
</evidence>
<organism evidence="3 4">
    <name type="scientific">Candidatus Ornithomonoglobus intestinigallinarum</name>
    <dbReference type="NCBI Taxonomy" id="2840894"/>
    <lineage>
        <taxon>Bacteria</taxon>
        <taxon>Bacillati</taxon>
        <taxon>Bacillota</taxon>
        <taxon>Clostridia</taxon>
        <taxon>Candidatus Ornithomonoglobus</taxon>
    </lineage>
</organism>
<feature type="signal peptide" evidence="2">
    <location>
        <begin position="1"/>
        <end position="26"/>
    </location>
</feature>
<evidence type="ECO:0000256" key="1">
    <source>
        <dbReference type="SAM" id="MobiDB-lite"/>
    </source>
</evidence>
<evidence type="ECO:0000256" key="2">
    <source>
        <dbReference type="SAM" id="SignalP"/>
    </source>
</evidence>
<dbReference type="EMBL" id="DVLU01000054">
    <property type="protein sequence ID" value="HIT85394.1"/>
    <property type="molecule type" value="Genomic_DNA"/>
</dbReference>
<comment type="caution">
    <text evidence="3">The sequence shown here is derived from an EMBL/GenBank/DDBJ whole genome shotgun (WGS) entry which is preliminary data.</text>
</comment>